<name>A0A6M0GZW0_9CLOT</name>
<sequence>MSNYNNDQIKNIVSGVLKSDRFAVTPVNNQDCDAYEINIKGEKYATFKVSNSPIATNNTIIEQGTLENGENWILELK</sequence>
<evidence type="ECO:0000313" key="2">
    <source>
        <dbReference type="Proteomes" id="UP000481872"/>
    </source>
</evidence>
<dbReference type="Proteomes" id="UP000481872">
    <property type="component" value="Unassembled WGS sequence"/>
</dbReference>
<reference evidence="1 2" key="1">
    <citation type="submission" date="2020-02" db="EMBL/GenBank/DDBJ databases">
        <title>Genome assembly of a novel Clostridium senegalense strain.</title>
        <authorList>
            <person name="Gupta T.B."/>
            <person name="Jauregui R."/>
            <person name="Maclean P."/>
            <person name="Nawarathana A."/>
            <person name="Brightwell G."/>
        </authorList>
    </citation>
    <scope>NUCLEOTIDE SEQUENCE [LARGE SCALE GENOMIC DNA]</scope>
    <source>
        <strain evidence="1 2">AGRFS4</strain>
    </source>
</reference>
<accession>A0A6M0GZW0</accession>
<dbReference type="RefSeq" id="WP_061994112.1">
    <property type="nucleotide sequence ID" value="NZ_JAAGPU010000002.1"/>
</dbReference>
<comment type="caution">
    <text evidence="1">The sequence shown here is derived from an EMBL/GenBank/DDBJ whole genome shotgun (WGS) entry which is preliminary data.</text>
</comment>
<keyword evidence="2" id="KW-1185">Reference proteome</keyword>
<gene>
    <name evidence="1" type="ORF">G3M99_02620</name>
</gene>
<dbReference type="AlphaFoldDB" id="A0A6M0GZW0"/>
<dbReference type="EMBL" id="JAAGPU010000002">
    <property type="protein sequence ID" value="NEU03767.1"/>
    <property type="molecule type" value="Genomic_DNA"/>
</dbReference>
<protein>
    <submittedName>
        <fullName evidence="1">Uncharacterized protein</fullName>
    </submittedName>
</protein>
<proteinExistence type="predicted"/>
<evidence type="ECO:0000313" key="1">
    <source>
        <dbReference type="EMBL" id="NEU03767.1"/>
    </source>
</evidence>
<organism evidence="1 2">
    <name type="scientific">Clostridium senegalense</name>
    <dbReference type="NCBI Taxonomy" id="1465809"/>
    <lineage>
        <taxon>Bacteria</taxon>
        <taxon>Bacillati</taxon>
        <taxon>Bacillota</taxon>
        <taxon>Clostridia</taxon>
        <taxon>Eubacteriales</taxon>
        <taxon>Clostridiaceae</taxon>
        <taxon>Clostridium</taxon>
    </lineage>
</organism>